<dbReference type="SUPFAM" id="SSF48264">
    <property type="entry name" value="Cytochrome P450"/>
    <property type="match status" value="1"/>
</dbReference>
<evidence type="ECO:0000256" key="4">
    <source>
        <dbReference type="ARBA" id="ARBA00023002"/>
    </source>
</evidence>
<dbReference type="OMA" id="VNEWIPE"/>
<accession>A0A137PCJ2</accession>
<evidence type="ECO:0000256" key="1">
    <source>
        <dbReference type="ARBA" id="ARBA00010617"/>
    </source>
</evidence>
<dbReference type="PRINTS" id="PR00385">
    <property type="entry name" value="P450"/>
</dbReference>
<keyword evidence="2 7" id="KW-0349">Heme</keyword>
<sequence>NGLTDEEVRSNTLAMYLAGQNTTTFTICATLHILAEYPEIQEKMRQEVLSVLGKEEYINGTFQTPTNDQLNQLEYTYAIMQESMRLYPALSLLTYREAQKDVHYKNHIIPKGTIVASCVYAMHRNPEYFKDPNTFDPSRYLNGKIDTTKVDSNWFSFSNGSRICIG</sequence>
<proteinExistence type="inferred from homology"/>
<organism evidence="9 10">
    <name type="scientific">Conidiobolus coronatus (strain ATCC 28846 / CBS 209.66 / NRRL 28638)</name>
    <name type="common">Delacroixia coronata</name>
    <dbReference type="NCBI Taxonomy" id="796925"/>
    <lineage>
        <taxon>Eukaryota</taxon>
        <taxon>Fungi</taxon>
        <taxon>Fungi incertae sedis</taxon>
        <taxon>Zoopagomycota</taxon>
        <taxon>Entomophthoromycotina</taxon>
        <taxon>Entomophthoromycetes</taxon>
        <taxon>Entomophthorales</taxon>
        <taxon>Ancylistaceae</taxon>
        <taxon>Conidiobolus</taxon>
    </lineage>
</organism>
<reference evidence="9 10" key="1">
    <citation type="journal article" date="2015" name="Genome Biol. Evol.">
        <title>Phylogenomic analyses indicate that early fungi evolved digesting cell walls of algal ancestors of land plants.</title>
        <authorList>
            <person name="Chang Y."/>
            <person name="Wang S."/>
            <person name="Sekimoto S."/>
            <person name="Aerts A.L."/>
            <person name="Choi C."/>
            <person name="Clum A."/>
            <person name="LaButti K.M."/>
            <person name="Lindquist E.A."/>
            <person name="Yee Ngan C."/>
            <person name="Ohm R.A."/>
            <person name="Salamov A.A."/>
            <person name="Grigoriev I.V."/>
            <person name="Spatafora J.W."/>
            <person name="Berbee M.L."/>
        </authorList>
    </citation>
    <scope>NUCLEOTIDE SEQUENCE [LARGE SCALE GENOMIC DNA]</scope>
    <source>
        <strain evidence="9 10">NRRL 28638</strain>
    </source>
</reference>
<dbReference type="InterPro" id="IPR002401">
    <property type="entry name" value="Cyt_P450_E_grp-I"/>
</dbReference>
<evidence type="ECO:0000256" key="7">
    <source>
        <dbReference type="PIRSR" id="PIRSR602401-1"/>
    </source>
</evidence>
<evidence type="ECO:0000256" key="6">
    <source>
        <dbReference type="ARBA" id="ARBA00023033"/>
    </source>
</evidence>
<dbReference type="STRING" id="796925.A0A137PCJ2"/>
<gene>
    <name evidence="9" type="ORF">CONCODRAFT_21198</name>
</gene>
<dbReference type="InterPro" id="IPR017972">
    <property type="entry name" value="Cyt_P450_CS"/>
</dbReference>
<evidence type="ECO:0000256" key="2">
    <source>
        <dbReference type="ARBA" id="ARBA00022617"/>
    </source>
</evidence>
<dbReference type="GO" id="GO:0016705">
    <property type="term" value="F:oxidoreductase activity, acting on paired donors, with incorporation or reduction of molecular oxygen"/>
    <property type="evidence" value="ECO:0007669"/>
    <property type="project" value="InterPro"/>
</dbReference>
<dbReference type="PANTHER" id="PTHR24291">
    <property type="entry name" value="CYTOCHROME P450 FAMILY 4"/>
    <property type="match status" value="1"/>
</dbReference>
<dbReference type="AlphaFoldDB" id="A0A137PCJ2"/>
<evidence type="ECO:0000313" key="9">
    <source>
        <dbReference type="EMBL" id="KXN72727.1"/>
    </source>
</evidence>
<dbReference type="InterPro" id="IPR001128">
    <property type="entry name" value="Cyt_P450"/>
</dbReference>
<dbReference type="InterPro" id="IPR050196">
    <property type="entry name" value="Cytochrome_P450_Monoox"/>
</dbReference>
<dbReference type="EMBL" id="KQ964448">
    <property type="protein sequence ID" value="KXN72727.1"/>
    <property type="molecule type" value="Genomic_DNA"/>
</dbReference>
<comment type="similarity">
    <text evidence="1 8">Belongs to the cytochrome P450 family.</text>
</comment>
<keyword evidence="10" id="KW-1185">Reference proteome</keyword>
<evidence type="ECO:0000256" key="5">
    <source>
        <dbReference type="ARBA" id="ARBA00023004"/>
    </source>
</evidence>
<keyword evidence="4 8" id="KW-0560">Oxidoreductase</keyword>
<dbReference type="PROSITE" id="PS00086">
    <property type="entry name" value="CYTOCHROME_P450"/>
    <property type="match status" value="1"/>
</dbReference>
<protein>
    <submittedName>
        <fullName evidence="9">Cytochrome P450</fullName>
    </submittedName>
</protein>
<evidence type="ECO:0000256" key="8">
    <source>
        <dbReference type="RuleBase" id="RU000461"/>
    </source>
</evidence>
<dbReference type="PANTHER" id="PTHR24291:SF50">
    <property type="entry name" value="BIFUNCTIONAL ALBAFLAVENONE MONOOXYGENASE_TERPENE SYNTHASE"/>
    <property type="match status" value="1"/>
</dbReference>
<evidence type="ECO:0000256" key="3">
    <source>
        <dbReference type="ARBA" id="ARBA00022723"/>
    </source>
</evidence>
<feature type="non-terminal residue" evidence="9">
    <location>
        <position position="166"/>
    </location>
</feature>
<dbReference type="GO" id="GO:0005506">
    <property type="term" value="F:iron ion binding"/>
    <property type="evidence" value="ECO:0007669"/>
    <property type="project" value="InterPro"/>
</dbReference>
<name>A0A137PCJ2_CONC2</name>
<dbReference type="PRINTS" id="PR00463">
    <property type="entry name" value="EP450I"/>
</dbReference>
<dbReference type="GO" id="GO:0020037">
    <property type="term" value="F:heme binding"/>
    <property type="evidence" value="ECO:0007669"/>
    <property type="project" value="InterPro"/>
</dbReference>
<dbReference type="OrthoDB" id="2789670at2759"/>
<evidence type="ECO:0000313" key="10">
    <source>
        <dbReference type="Proteomes" id="UP000070444"/>
    </source>
</evidence>
<dbReference type="Pfam" id="PF00067">
    <property type="entry name" value="p450"/>
    <property type="match status" value="1"/>
</dbReference>
<dbReference type="GO" id="GO:0004497">
    <property type="term" value="F:monooxygenase activity"/>
    <property type="evidence" value="ECO:0007669"/>
    <property type="project" value="UniProtKB-KW"/>
</dbReference>
<dbReference type="Gene3D" id="1.10.630.10">
    <property type="entry name" value="Cytochrome P450"/>
    <property type="match status" value="1"/>
</dbReference>
<dbReference type="InterPro" id="IPR036396">
    <property type="entry name" value="Cyt_P450_sf"/>
</dbReference>
<dbReference type="Proteomes" id="UP000070444">
    <property type="component" value="Unassembled WGS sequence"/>
</dbReference>
<keyword evidence="5 7" id="KW-0408">Iron</keyword>
<comment type="cofactor">
    <cofactor evidence="7">
        <name>heme</name>
        <dbReference type="ChEBI" id="CHEBI:30413"/>
    </cofactor>
</comment>
<keyword evidence="3 7" id="KW-0479">Metal-binding</keyword>
<feature type="non-terminal residue" evidence="9">
    <location>
        <position position="1"/>
    </location>
</feature>
<feature type="binding site" description="axial binding residue" evidence="7">
    <location>
        <position position="164"/>
    </location>
    <ligand>
        <name>heme</name>
        <dbReference type="ChEBI" id="CHEBI:30413"/>
    </ligand>
    <ligandPart>
        <name>Fe</name>
        <dbReference type="ChEBI" id="CHEBI:18248"/>
    </ligandPart>
</feature>
<keyword evidence="6 8" id="KW-0503">Monooxygenase</keyword>